<protein>
    <submittedName>
        <fullName evidence="6">Zinc finger CCCH domain-containing protein 30-like isoform X1</fullName>
    </submittedName>
</protein>
<organism evidence="5 6">
    <name type="scientific">Ananas comosus</name>
    <name type="common">Pineapple</name>
    <name type="synonym">Ananas ananas</name>
    <dbReference type="NCBI Taxonomy" id="4615"/>
    <lineage>
        <taxon>Eukaryota</taxon>
        <taxon>Viridiplantae</taxon>
        <taxon>Streptophyta</taxon>
        <taxon>Embryophyta</taxon>
        <taxon>Tracheophyta</taxon>
        <taxon>Spermatophyta</taxon>
        <taxon>Magnoliopsida</taxon>
        <taxon>Liliopsida</taxon>
        <taxon>Poales</taxon>
        <taxon>Bromeliaceae</taxon>
        <taxon>Bromelioideae</taxon>
        <taxon>Ananas</taxon>
    </lineage>
</organism>
<keyword evidence="2" id="KW-0479">Metal-binding</keyword>
<keyword evidence="2" id="KW-0862">Zinc</keyword>
<name>A0A6P5H604_ANACO</name>
<feature type="region of interest" description="Disordered" evidence="3">
    <location>
        <begin position="148"/>
        <end position="170"/>
    </location>
</feature>
<reference evidence="5" key="1">
    <citation type="journal article" date="2015" name="Nat. Genet.">
        <title>The pineapple genome and the evolution of CAM photosynthesis.</title>
        <authorList>
            <person name="Ming R."/>
            <person name="VanBuren R."/>
            <person name="Wai C.M."/>
            <person name="Tang H."/>
            <person name="Schatz M.C."/>
            <person name="Bowers J.E."/>
            <person name="Lyons E."/>
            <person name="Wang M.L."/>
            <person name="Chen J."/>
            <person name="Biggers E."/>
            <person name="Zhang J."/>
            <person name="Huang L."/>
            <person name="Zhang L."/>
            <person name="Miao W."/>
            <person name="Zhang J."/>
            <person name="Ye Z."/>
            <person name="Miao C."/>
            <person name="Lin Z."/>
            <person name="Wang H."/>
            <person name="Zhou H."/>
            <person name="Yim W.C."/>
            <person name="Priest H.D."/>
            <person name="Zheng C."/>
            <person name="Woodhouse M."/>
            <person name="Edger P.P."/>
            <person name="Guyot R."/>
            <person name="Guo H.B."/>
            <person name="Guo H."/>
            <person name="Zheng G."/>
            <person name="Singh R."/>
            <person name="Sharma A."/>
            <person name="Min X."/>
            <person name="Zheng Y."/>
            <person name="Lee H."/>
            <person name="Gurtowski J."/>
            <person name="Sedlazeck F.J."/>
            <person name="Harkess A."/>
            <person name="McKain M.R."/>
            <person name="Liao Z."/>
            <person name="Fang J."/>
            <person name="Liu J."/>
            <person name="Zhang X."/>
            <person name="Zhang Q."/>
            <person name="Hu W."/>
            <person name="Qin Y."/>
            <person name="Wang K."/>
            <person name="Chen L.Y."/>
            <person name="Shirley N."/>
            <person name="Lin Y.R."/>
            <person name="Liu L.Y."/>
            <person name="Hernandez A.G."/>
            <person name="Wright C.L."/>
            <person name="Bulone V."/>
            <person name="Tuskan G.A."/>
            <person name="Heath K."/>
            <person name="Zee F."/>
            <person name="Moore P.H."/>
            <person name="Sunkar R."/>
            <person name="Leebens-Mack J.H."/>
            <person name="Mockler T."/>
            <person name="Bennetzen J.L."/>
            <person name="Freeling M."/>
            <person name="Sankoff D."/>
            <person name="Paterson A.H."/>
            <person name="Zhu X."/>
            <person name="Yang X."/>
            <person name="Smith J.A."/>
            <person name="Cushman J.C."/>
            <person name="Paull R.E."/>
            <person name="Yu Q."/>
        </authorList>
    </citation>
    <scope>NUCLEOTIDE SEQUENCE [LARGE SCALE GENOMIC DNA]</scope>
    <source>
        <strain evidence="5">cv. F153</strain>
    </source>
</reference>
<feature type="region of interest" description="Disordered" evidence="3">
    <location>
        <begin position="196"/>
        <end position="217"/>
    </location>
</feature>
<dbReference type="AlphaFoldDB" id="A0A6P5H604"/>
<keyword evidence="2" id="KW-0863">Zinc-finger</keyword>
<dbReference type="InterPro" id="IPR000571">
    <property type="entry name" value="Znf_CCCH"/>
</dbReference>
<evidence type="ECO:0000256" key="2">
    <source>
        <dbReference type="PROSITE-ProRule" id="PRU00723"/>
    </source>
</evidence>
<evidence type="ECO:0000313" key="5">
    <source>
        <dbReference type="Proteomes" id="UP000515123"/>
    </source>
</evidence>
<dbReference type="PANTHER" id="PTHR33400">
    <property type="entry name" value="ZINC FINGER CCCH DOMAIN-CONTAINING PROTEIN 6-RELATED"/>
    <property type="match status" value="1"/>
</dbReference>
<dbReference type="GeneID" id="109727376"/>
<feature type="region of interest" description="Disordered" evidence="3">
    <location>
        <begin position="484"/>
        <end position="512"/>
    </location>
</feature>
<sequence>MQNRRREIRKDAHFARRAIQRAARAKQSKRLSWAPDVKLCQVRLFLSEDAPIFSALGSQDHLQAKGSWPSHATGLDSDDSLPPGFEAPHPFYQFKIDLSQIPIIKWNIPPSVVLNPHWSVVAGEESEEASAEAHRELAVLEAIYPRQSSIPPNPSVSPEVRDSSHDDSQTPLVPITAIEDEDAFDRLETSLSVDGSNTFQQPAVHNTPEARTPSSSLPDRTRLIMEHLQQKAATSALGGEKLAVNGARLATEPDVAAAAAAAFTAIMRSNEQGSLIDQDLLIKILSDPALVQKLLAEYGANNKQQQPQVGPLSSALLPPPPPPPLPPPPHPHPHPQIHAASSATSLAIPPASHLYPVPSAMPSPAMVLPPPVNLQTSPSAAAAVIPVAVNSSSSIPLPVKDVNYYKSLILQHGGDKQEAFVSNTAQFGSYSDSSSIGKVDVDSARNVGSRQQRDGKNRIPKPCVFFNSPRGCRHGASCLYLHDTSSTVPQRSESSKGPKRMKVDRGIADRSG</sequence>
<keyword evidence="5" id="KW-1185">Reference proteome</keyword>
<evidence type="ECO:0000313" key="6">
    <source>
        <dbReference type="RefSeq" id="XP_020113070.1"/>
    </source>
</evidence>
<proteinExistence type="predicted"/>
<dbReference type="GO" id="GO:0008270">
    <property type="term" value="F:zinc ion binding"/>
    <property type="evidence" value="ECO:0007669"/>
    <property type="project" value="UniProtKB-KW"/>
</dbReference>
<evidence type="ECO:0000256" key="3">
    <source>
        <dbReference type="SAM" id="MobiDB-lite"/>
    </source>
</evidence>
<feature type="compositionally biased region" description="Basic and acidic residues" evidence="3">
    <location>
        <begin position="159"/>
        <end position="168"/>
    </location>
</feature>
<accession>A0A6P5H604</accession>
<evidence type="ECO:0000256" key="1">
    <source>
        <dbReference type="ARBA" id="ARBA00023125"/>
    </source>
</evidence>
<feature type="region of interest" description="Disordered" evidence="3">
    <location>
        <begin position="303"/>
        <end position="340"/>
    </location>
</feature>
<feature type="compositionally biased region" description="Pro residues" evidence="3">
    <location>
        <begin position="317"/>
        <end position="330"/>
    </location>
</feature>
<feature type="compositionally biased region" description="Basic and acidic residues" evidence="3">
    <location>
        <begin position="493"/>
        <end position="512"/>
    </location>
</feature>
<dbReference type="OrthoDB" id="1928519at2759"/>
<gene>
    <name evidence="6" type="primary">LOC109727376</name>
</gene>
<feature type="zinc finger region" description="C3H1-type" evidence="2">
    <location>
        <begin position="457"/>
        <end position="485"/>
    </location>
</feature>
<dbReference type="GO" id="GO:0003677">
    <property type="term" value="F:DNA binding"/>
    <property type="evidence" value="ECO:0007669"/>
    <property type="project" value="UniProtKB-KW"/>
</dbReference>
<dbReference type="PANTHER" id="PTHR33400:SF2">
    <property type="entry name" value="ZINC FINGER CCCH DOMAIN-CONTAINING PROTEIN 6"/>
    <property type="match status" value="1"/>
</dbReference>
<reference evidence="6" key="2">
    <citation type="submission" date="2025-08" db="UniProtKB">
        <authorList>
            <consortium name="RefSeq"/>
        </authorList>
    </citation>
    <scope>IDENTIFICATION</scope>
    <source>
        <tissue evidence="6">Leaf</tissue>
    </source>
</reference>
<dbReference type="PROSITE" id="PS50103">
    <property type="entry name" value="ZF_C3H1"/>
    <property type="match status" value="1"/>
</dbReference>
<dbReference type="RefSeq" id="XP_020113070.1">
    <property type="nucleotide sequence ID" value="XM_020257481.1"/>
</dbReference>
<evidence type="ECO:0000259" key="4">
    <source>
        <dbReference type="PROSITE" id="PS50103"/>
    </source>
</evidence>
<feature type="domain" description="C3H1-type" evidence="4">
    <location>
        <begin position="457"/>
        <end position="485"/>
    </location>
</feature>
<dbReference type="Proteomes" id="UP000515123">
    <property type="component" value="Linkage group 22"/>
</dbReference>
<keyword evidence="1" id="KW-0238">DNA-binding</keyword>